<dbReference type="Proteomes" id="UP000811844">
    <property type="component" value="Unassembled WGS sequence"/>
</dbReference>
<accession>A0ABS5I3A5</accession>
<comment type="caution">
    <text evidence="2">The sequence shown here is derived from an EMBL/GenBank/DDBJ whole genome shotgun (WGS) entry which is preliminary data.</text>
</comment>
<proteinExistence type="predicted"/>
<keyword evidence="1" id="KW-0732">Signal</keyword>
<feature type="chain" id="PRO_5046819445" evidence="1">
    <location>
        <begin position="23"/>
        <end position="261"/>
    </location>
</feature>
<dbReference type="RefSeq" id="WP_153664054.1">
    <property type="nucleotide sequence ID" value="NZ_JAAIKR010000010.1"/>
</dbReference>
<evidence type="ECO:0000313" key="2">
    <source>
        <dbReference type="EMBL" id="MBR9728506.1"/>
    </source>
</evidence>
<reference evidence="2 3" key="1">
    <citation type="submission" date="2020-02" db="EMBL/GenBank/DDBJ databases">
        <title>Shewanella WXL01 sp. nov., a marine bacterium isolated from green algae in Luhuitou Fringing Reef (Northern South China Sea).</title>
        <authorList>
            <person name="Wang X."/>
        </authorList>
    </citation>
    <scope>NUCLEOTIDE SEQUENCE [LARGE SCALE GENOMIC DNA]</scope>
    <source>
        <strain evidence="2 3">MCCC 1A01895</strain>
    </source>
</reference>
<gene>
    <name evidence="2" type="ORF">G3R48_11020</name>
</gene>
<feature type="signal peptide" evidence="1">
    <location>
        <begin position="1"/>
        <end position="22"/>
    </location>
</feature>
<dbReference type="InterPro" id="IPR043519">
    <property type="entry name" value="NT_sf"/>
</dbReference>
<organism evidence="2 3">
    <name type="scientific">Shewanella intestini</name>
    <dbReference type="NCBI Taxonomy" id="2017544"/>
    <lineage>
        <taxon>Bacteria</taxon>
        <taxon>Pseudomonadati</taxon>
        <taxon>Pseudomonadota</taxon>
        <taxon>Gammaproteobacteria</taxon>
        <taxon>Alteromonadales</taxon>
        <taxon>Shewanellaceae</taxon>
        <taxon>Shewanella</taxon>
    </lineage>
</organism>
<name>A0ABS5I3A5_9GAMM</name>
<protein>
    <submittedName>
        <fullName evidence="2">GTP pyrophosphokinase</fullName>
    </submittedName>
</protein>
<dbReference type="Gene3D" id="3.30.460.10">
    <property type="entry name" value="Beta Polymerase, domain 2"/>
    <property type="match status" value="1"/>
</dbReference>
<sequence>MNRIFRTLFIFLILLTTRGAVAQPQQVKVNLLNNGSYNFSQTTRSELDELNELEDFQHGFPLQPSNDFELLMSLSITAQDELGYLINQVSMASHTQAVLAPNKDKQRAQIKIDTKFAGQADQLTDLVRASIVADDVSSLISAYEALTKQADVVQLKNRFAQPKASGYRDLNALVRLPHSGMIVEVQFHLNNIADIKSGPEHDTYVQIQAIELQANREHRPLTDYELHRITKLRQDSHKLYHKAWLSYKRQHSAKHSITQAA</sequence>
<dbReference type="SUPFAM" id="SSF81301">
    <property type="entry name" value="Nucleotidyltransferase"/>
    <property type="match status" value="1"/>
</dbReference>
<evidence type="ECO:0000256" key="1">
    <source>
        <dbReference type="SAM" id="SignalP"/>
    </source>
</evidence>
<keyword evidence="3" id="KW-1185">Reference proteome</keyword>
<dbReference type="EMBL" id="JAAIKR010000010">
    <property type="protein sequence ID" value="MBR9728506.1"/>
    <property type="molecule type" value="Genomic_DNA"/>
</dbReference>
<evidence type="ECO:0000313" key="3">
    <source>
        <dbReference type="Proteomes" id="UP000811844"/>
    </source>
</evidence>